<gene>
    <name evidence="1" type="ORF">BBIA_0348</name>
</gene>
<keyword evidence="1" id="KW-0378">Hydrolase</keyword>
<dbReference type="OrthoDB" id="9758923at2"/>
<dbReference type="InterPro" id="IPR023296">
    <property type="entry name" value="Glyco_hydro_beta-prop_sf"/>
</dbReference>
<reference evidence="1 2" key="1">
    <citation type="submission" date="2014-03" db="EMBL/GenBank/DDBJ databases">
        <title>Genomics of Bifidobacteria.</title>
        <authorList>
            <person name="Ventura M."/>
            <person name="Milani C."/>
            <person name="Lugli G.A."/>
        </authorList>
    </citation>
    <scope>NUCLEOTIDE SEQUENCE [LARGE SCALE GENOMIC DNA]</scope>
    <source>
        <strain evidence="1 2">DSM 23969</strain>
    </source>
</reference>
<evidence type="ECO:0000313" key="1">
    <source>
        <dbReference type="EMBL" id="KFI52667.1"/>
    </source>
</evidence>
<proteinExistence type="predicted"/>
<accession>A0A087A1L7</accession>
<dbReference type="GO" id="GO:0016798">
    <property type="term" value="F:hydrolase activity, acting on glycosyl bonds"/>
    <property type="evidence" value="ECO:0007669"/>
    <property type="project" value="UniProtKB-KW"/>
</dbReference>
<dbReference type="Proteomes" id="UP000029108">
    <property type="component" value="Unassembled WGS sequence"/>
</dbReference>
<dbReference type="EMBL" id="JGYN01000004">
    <property type="protein sequence ID" value="KFI52667.1"/>
    <property type="molecule type" value="Genomic_DNA"/>
</dbReference>
<dbReference type="AlphaFoldDB" id="A0A087A1L7"/>
<keyword evidence="2" id="KW-1185">Reference proteome</keyword>
<dbReference type="CDD" id="cd08983">
    <property type="entry name" value="GH43_Bt3655-like"/>
    <property type="match status" value="1"/>
</dbReference>
<dbReference type="Gene3D" id="2.115.10.20">
    <property type="entry name" value="Glycosyl hydrolase domain, family 43"/>
    <property type="match status" value="1"/>
</dbReference>
<keyword evidence="1" id="KW-0326">Glycosidase</keyword>
<keyword evidence="1" id="KW-0858">Xylan degradation</keyword>
<dbReference type="InterPro" id="IPR050727">
    <property type="entry name" value="GH43_arabinanases"/>
</dbReference>
<protein>
    <submittedName>
        <fullName evidence="1">Endo-1,4-beta-xylanase</fullName>
    </submittedName>
</protein>
<name>A0A087A1L7_9BIFI</name>
<comment type="caution">
    <text evidence="1">The sequence shown here is derived from an EMBL/GenBank/DDBJ whole genome shotgun (WGS) entry which is preliminary data.</text>
</comment>
<evidence type="ECO:0000313" key="2">
    <source>
        <dbReference type="Proteomes" id="UP000029108"/>
    </source>
</evidence>
<dbReference type="PANTHER" id="PTHR43301">
    <property type="entry name" value="ARABINAN ENDO-1,5-ALPHA-L-ARABINOSIDASE"/>
    <property type="match status" value="1"/>
</dbReference>
<dbReference type="RefSeq" id="WP_033493495.1">
    <property type="nucleotide sequence ID" value="NZ_JDUU01000009.1"/>
</dbReference>
<organism evidence="1 2">
    <name type="scientific">Bifidobacterium biavatii DSM 23969</name>
    <dbReference type="NCBI Taxonomy" id="1437608"/>
    <lineage>
        <taxon>Bacteria</taxon>
        <taxon>Bacillati</taxon>
        <taxon>Actinomycetota</taxon>
        <taxon>Actinomycetes</taxon>
        <taxon>Bifidobacteriales</taxon>
        <taxon>Bifidobacteriaceae</taxon>
        <taxon>Bifidobacterium</taxon>
    </lineage>
</organism>
<keyword evidence="1" id="KW-0624">Polysaccharide degradation</keyword>
<dbReference type="PANTHER" id="PTHR43301:SF3">
    <property type="entry name" value="ARABINAN ENDO-1,5-ALPHA-L-ARABINOSIDASE A-RELATED"/>
    <property type="match status" value="1"/>
</dbReference>
<sequence>MTGTVKSSRSQTYAAYLFAHFTGTEGRPTDEQVYFALSRDGVHWTDMRNDGDPALVSTVGERGVRDPFLIRAHDGSRIYLLATDLSIYHRGGWKNGGAKTNGSTDIVIWETTDLVHWSEPRLVDVASGIPGVCFAWAPEACWDEERGRYIVYWATGSHEDNVNGDYQNMYYATTEDFVTFTDPVKWIDRDSYCIDTTMIHADDGWWYRASGDGQITIERTRNPYATSLAPNARLETGDGVDSWAYVGSLASIFGDERLSGGYLEGPELFRLNDSDVRVVDGRAMRYGLMCDQYRLGLGYLPFRSASLASADRADWDAAADVDLGALKKRHGGILPITEAEYRAAMEAFSR</sequence>
<keyword evidence="1" id="KW-0119">Carbohydrate metabolism</keyword>
<dbReference type="GO" id="GO:0045493">
    <property type="term" value="P:xylan catabolic process"/>
    <property type="evidence" value="ECO:0007669"/>
    <property type="project" value="UniProtKB-KW"/>
</dbReference>
<dbReference type="SUPFAM" id="SSF75005">
    <property type="entry name" value="Arabinanase/levansucrase/invertase"/>
    <property type="match status" value="1"/>
</dbReference>
<dbReference type="STRING" id="1437608.GCA_000771645_02512"/>
<dbReference type="eggNOG" id="COG5492">
    <property type="taxonomic scope" value="Bacteria"/>
</dbReference>